<organism evidence="1 2">
    <name type="scientific">Halomonas korlensis</name>
    <dbReference type="NCBI Taxonomy" id="463301"/>
    <lineage>
        <taxon>Bacteria</taxon>
        <taxon>Pseudomonadati</taxon>
        <taxon>Pseudomonadota</taxon>
        <taxon>Gammaproteobacteria</taxon>
        <taxon>Oceanospirillales</taxon>
        <taxon>Halomonadaceae</taxon>
        <taxon>Halomonas</taxon>
    </lineage>
</organism>
<proteinExistence type="predicted"/>
<gene>
    <name evidence="1" type="ORF">SAMN04487955_1263</name>
</gene>
<protein>
    <submittedName>
        <fullName evidence="1">Uncharacterized protein</fullName>
    </submittedName>
</protein>
<evidence type="ECO:0000313" key="1">
    <source>
        <dbReference type="EMBL" id="SFU98414.1"/>
    </source>
</evidence>
<name>A0A1I7KM38_9GAMM</name>
<sequence>MRISTTHKFEEASEAATTNWAMNMMQYKNSWYPGNQRTFIEEAAKSTQLNLRLNKVGAVYRFNLRGTKDHLQTILGRC</sequence>
<reference evidence="2" key="1">
    <citation type="submission" date="2016-10" db="EMBL/GenBank/DDBJ databases">
        <authorList>
            <person name="Varghese N."/>
            <person name="Submissions S."/>
        </authorList>
    </citation>
    <scope>NUCLEOTIDE SEQUENCE [LARGE SCALE GENOMIC DNA]</scope>
    <source>
        <strain evidence="2">CGMCC 1.6981</strain>
    </source>
</reference>
<dbReference type="AlphaFoldDB" id="A0A1I7KM38"/>
<evidence type="ECO:0000313" key="2">
    <source>
        <dbReference type="Proteomes" id="UP000198693"/>
    </source>
</evidence>
<keyword evidence="2" id="KW-1185">Reference proteome</keyword>
<accession>A0A1I7KM38</accession>
<dbReference type="EMBL" id="FPBP01000026">
    <property type="protein sequence ID" value="SFU98414.1"/>
    <property type="molecule type" value="Genomic_DNA"/>
</dbReference>
<dbReference type="Proteomes" id="UP000198693">
    <property type="component" value="Unassembled WGS sequence"/>
</dbReference>